<organism evidence="2 3">
    <name type="scientific">Nocardioides perillae</name>
    <dbReference type="NCBI Taxonomy" id="1119534"/>
    <lineage>
        <taxon>Bacteria</taxon>
        <taxon>Bacillati</taxon>
        <taxon>Actinomycetota</taxon>
        <taxon>Actinomycetes</taxon>
        <taxon>Propionibacteriales</taxon>
        <taxon>Nocardioidaceae</taxon>
        <taxon>Nocardioides</taxon>
    </lineage>
</organism>
<dbReference type="EMBL" id="JACCAC010000001">
    <property type="protein sequence ID" value="NYG53892.1"/>
    <property type="molecule type" value="Genomic_DNA"/>
</dbReference>
<comment type="caution">
    <text evidence="2">The sequence shown here is derived from an EMBL/GenBank/DDBJ whole genome shotgun (WGS) entry which is preliminary data.</text>
</comment>
<evidence type="ECO:0000313" key="2">
    <source>
        <dbReference type="EMBL" id="NYG53892.1"/>
    </source>
</evidence>
<dbReference type="SUPFAM" id="SSF50969">
    <property type="entry name" value="YVTN repeat-like/Quinoprotein amine dehydrogenase"/>
    <property type="match status" value="1"/>
</dbReference>
<name>A0A7Y9UKF2_9ACTN</name>
<feature type="region of interest" description="Disordered" evidence="1">
    <location>
        <begin position="1"/>
        <end position="31"/>
    </location>
</feature>
<dbReference type="AlphaFoldDB" id="A0A7Y9UKF2"/>
<dbReference type="RefSeq" id="WP_218848649.1">
    <property type="nucleotide sequence ID" value="NZ_JACCAC010000001.1"/>
</dbReference>
<accession>A0A7Y9UKF2</accession>
<sequence length="510" mass="54953">MRPLDPAADTTTVGAVGTTGGTDAGTRAGTARPAVRQLTVSLLALLLVAGGLGLADLGTAAGPAKPGATPQARCVSPQDRPETGRQGRVPLADYVSGRVLQGYQCNAVQVAHQGTSGGFKVERYTDRRGRTCAYYDSTLLFPRDVLFNAVEGLGVIALDMSDPRRPRQTATLTSPAMLSPHESLLVNRKRGILAAVLGNPYTNVGIVDLYDVATDCRRPRLLSSTRSAAYGHESGMAPDGRTFWVAGTGGGNLTAVDITDPRRPRKVFEQTGVNYHGLRLSPDGRTMYVANIGGREGAMDTAGLRILDVSQVQERRRDPRVRIVSDLTWGEVSIPQSAEPFTRGGRRYLLETDEFADFGGDQEVGAARIIDVQDRRRPRVVSHLRLAVHQPAARSGEQNLDPGAQLPVQGYAAHYCSVPYARDPEIVACSMILSGLRLFDISDLRRPREVAYFNRPVLPGAGTVQPTAAGAFAMSRPAWDVARRQVWFSDGNSGFYVVGLRGPAARLLRR</sequence>
<dbReference type="InterPro" id="IPR011044">
    <property type="entry name" value="Quino_amine_DH_bsu"/>
</dbReference>
<evidence type="ECO:0000313" key="3">
    <source>
        <dbReference type="Proteomes" id="UP000544110"/>
    </source>
</evidence>
<dbReference type="Proteomes" id="UP000544110">
    <property type="component" value="Unassembled WGS sequence"/>
</dbReference>
<feature type="region of interest" description="Disordered" evidence="1">
    <location>
        <begin position="62"/>
        <end position="87"/>
    </location>
</feature>
<gene>
    <name evidence="2" type="ORF">BJ989_000196</name>
</gene>
<feature type="compositionally biased region" description="Low complexity" evidence="1">
    <location>
        <begin position="62"/>
        <end position="72"/>
    </location>
</feature>
<keyword evidence="3" id="KW-1185">Reference proteome</keyword>
<reference evidence="2 3" key="1">
    <citation type="submission" date="2020-07" db="EMBL/GenBank/DDBJ databases">
        <title>Sequencing the genomes of 1000 actinobacteria strains.</title>
        <authorList>
            <person name="Klenk H.-P."/>
        </authorList>
    </citation>
    <scope>NUCLEOTIDE SEQUENCE [LARGE SCALE GENOMIC DNA]</scope>
    <source>
        <strain evidence="2 3">DSM 24552</strain>
    </source>
</reference>
<dbReference type="InterPro" id="IPR015943">
    <property type="entry name" value="WD40/YVTN_repeat-like_dom_sf"/>
</dbReference>
<feature type="compositionally biased region" description="Low complexity" evidence="1">
    <location>
        <begin position="1"/>
        <end position="16"/>
    </location>
</feature>
<protein>
    <recommendedName>
        <fullName evidence="4">LVIVD repeat-containing protein</fullName>
    </recommendedName>
</protein>
<dbReference type="Gene3D" id="2.130.10.10">
    <property type="entry name" value="YVTN repeat-like/Quinoprotein amine dehydrogenase"/>
    <property type="match status" value="1"/>
</dbReference>
<evidence type="ECO:0000256" key="1">
    <source>
        <dbReference type="SAM" id="MobiDB-lite"/>
    </source>
</evidence>
<proteinExistence type="predicted"/>
<evidence type="ECO:0008006" key="4">
    <source>
        <dbReference type="Google" id="ProtNLM"/>
    </source>
</evidence>